<dbReference type="AlphaFoldDB" id="A0A1F8CT24"/>
<dbReference type="GO" id="GO:0003735">
    <property type="term" value="F:structural constituent of ribosome"/>
    <property type="evidence" value="ECO:0007669"/>
    <property type="project" value="InterPro"/>
</dbReference>
<sequence length="73" mass="8495">MVIIRLAREGKKNDPFYRIVAIESKRKREGKALDILGTWFPRRKELEINRKKLETWVGNGAQVSSVVSKLIEK</sequence>
<dbReference type="InterPro" id="IPR023803">
    <property type="entry name" value="Ribosomal_bS16_dom_sf"/>
</dbReference>
<dbReference type="NCBIfam" id="TIGR00002">
    <property type="entry name" value="S16"/>
    <property type="match status" value="1"/>
</dbReference>
<proteinExistence type="inferred from homology"/>
<dbReference type="Gene3D" id="3.30.1320.10">
    <property type="match status" value="1"/>
</dbReference>
<evidence type="ECO:0000256" key="1">
    <source>
        <dbReference type="ARBA" id="ARBA00022980"/>
    </source>
</evidence>
<dbReference type="GO" id="GO:0006412">
    <property type="term" value="P:translation"/>
    <property type="evidence" value="ECO:0007669"/>
    <property type="project" value="UniProtKB-UniRule"/>
</dbReference>
<reference evidence="4 5" key="1">
    <citation type="journal article" date="2016" name="Nat. Commun.">
        <title>Thousands of microbial genomes shed light on interconnected biogeochemical processes in an aquifer system.</title>
        <authorList>
            <person name="Anantharaman K."/>
            <person name="Brown C.T."/>
            <person name="Hug L.A."/>
            <person name="Sharon I."/>
            <person name="Castelle C.J."/>
            <person name="Probst A.J."/>
            <person name="Thomas B.C."/>
            <person name="Singh A."/>
            <person name="Wilkins M.J."/>
            <person name="Karaoz U."/>
            <person name="Brodie E.L."/>
            <person name="Williams K.H."/>
            <person name="Hubbard S.S."/>
            <person name="Banfield J.F."/>
        </authorList>
    </citation>
    <scope>NUCLEOTIDE SEQUENCE [LARGE SCALE GENOMIC DNA]</scope>
</reference>
<name>A0A1F8CT24_9BACT</name>
<dbReference type="Proteomes" id="UP000178999">
    <property type="component" value="Unassembled WGS sequence"/>
</dbReference>
<evidence type="ECO:0000313" key="5">
    <source>
        <dbReference type="Proteomes" id="UP000178999"/>
    </source>
</evidence>
<organism evidence="4 5">
    <name type="scientific">Candidatus Woesebacteria bacterium RIFOXYB1_FULL_38_16</name>
    <dbReference type="NCBI Taxonomy" id="1802538"/>
    <lineage>
        <taxon>Bacteria</taxon>
        <taxon>Candidatus Woeseibacteriota</taxon>
    </lineage>
</organism>
<dbReference type="STRING" id="1802538.A2382_03075"/>
<dbReference type="InterPro" id="IPR000307">
    <property type="entry name" value="Ribosomal_bS16"/>
</dbReference>
<keyword evidence="1 3" id="KW-0689">Ribosomal protein</keyword>
<dbReference type="SUPFAM" id="SSF54565">
    <property type="entry name" value="Ribosomal protein S16"/>
    <property type="match status" value="1"/>
</dbReference>
<dbReference type="GO" id="GO:0005737">
    <property type="term" value="C:cytoplasm"/>
    <property type="evidence" value="ECO:0007669"/>
    <property type="project" value="UniProtKB-ARBA"/>
</dbReference>
<protein>
    <recommendedName>
        <fullName evidence="3">Small ribosomal subunit protein bS16</fullName>
    </recommendedName>
</protein>
<dbReference type="Pfam" id="PF00886">
    <property type="entry name" value="Ribosomal_S16"/>
    <property type="match status" value="1"/>
</dbReference>
<dbReference type="PANTHER" id="PTHR12919:SF20">
    <property type="entry name" value="SMALL RIBOSOMAL SUBUNIT PROTEIN BS16M"/>
    <property type="match status" value="1"/>
</dbReference>
<accession>A0A1F8CT24</accession>
<keyword evidence="2 3" id="KW-0687">Ribonucleoprotein</keyword>
<dbReference type="PANTHER" id="PTHR12919">
    <property type="entry name" value="30S RIBOSOMAL PROTEIN S16"/>
    <property type="match status" value="1"/>
</dbReference>
<evidence type="ECO:0000313" key="4">
    <source>
        <dbReference type="EMBL" id="OGM79432.1"/>
    </source>
</evidence>
<dbReference type="EMBL" id="MGHY01000016">
    <property type="protein sequence ID" value="OGM79432.1"/>
    <property type="molecule type" value="Genomic_DNA"/>
</dbReference>
<dbReference type="HAMAP" id="MF_00385">
    <property type="entry name" value="Ribosomal_bS16"/>
    <property type="match status" value="1"/>
</dbReference>
<evidence type="ECO:0000256" key="3">
    <source>
        <dbReference type="HAMAP-Rule" id="MF_00385"/>
    </source>
</evidence>
<dbReference type="GO" id="GO:0015935">
    <property type="term" value="C:small ribosomal subunit"/>
    <property type="evidence" value="ECO:0007669"/>
    <property type="project" value="TreeGrafter"/>
</dbReference>
<comment type="caution">
    <text evidence="4">The sequence shown here is derived from an EMBL/GenBank/DDBJ whole genome shotgun (WGS) entry which is preliminary data.</text>
</comment>
<evidence type="ECO:0000256" key="2">
    <source>
        <dbReference type="ARBA" id="ARBA00023274"/>
    </source>
</evidence>
<comment type="similarity">
    <text evidence="3">Belongs to the bacterial ribosomal protein bS16 family.</text>
</comment>
<gene>
    <name evidence="3" type="primary">rpsP</name>
    <name evidence="4" type="ORF">A2382_03075</name>
</gene>